<organism evidence="9 10">
    <name type="scientific">Mycobacterium paraterrae</name>
    <dbReference type="NCBI Taxonomy" id="577492"/>
    <lineage>
        <taxon>Bacteria</taxon>
        <taxon>Bacillati</taxon>
        <taxon>Actinomycetota</taxon>
        <taxon>Actinomycetes</taxon>
        <taxon>Mycobacteriales</taxon>
        <taxon>Mycobacteriaceae</taxon>
        <taxon>Mycobacterium</taxon>
    </lineage>
</organism>
<keyword evidence="2" id="KW-0662">Pyridine nucleotide biosynthesis</keyword>
<evidence type="ECO:0000256" key="3">
    <source>
        <dbReference type="ARBA" id="ARBA00022723"/>
    </source>
</evidence>
<accession>A0ABY3VDC5</accession>
<keyword evidence="3" id="KW-0479">Metal-binding</keyword>
<name>A0ABY3VDC5_9MYCO</name>
<keyword evidence="4" id="KW-0378">Hydrolase</keyword>
<sequence>MRALIVVDVQKDFCEGGSLAVAGGAALAGAIDRYLAGSPDYGHVVATQDFHIDPGNHFSDHPDYVSSWPPHCRAGTVGAQFHADLDPGRFEAIFRKGEYDAGYSGFTGHDEHGKPLADWLQEHGVEQVDVVGIATEHCVRQTAEDAAAQGWPTRVLVDLTAGVGEQSTSAALEQLRNAGVEIVQGR</sequence>
<dbReference type="EMBL" id="CP092488">
    <property type="protein sequence ID" value="UMB67468.1"/>
    <property type="molecule type" value="Genomic_DNA"/>
</dbReference>
<evidence type="ECO:0000256" key="4">
    <source>
        <dbReference type="ARBA" id="ARBA00022801"/>
    </source>
</evidence>
<dbReference type="InterPro" id="IPR052347">
    <property type="entry name" value="Isochorismatase_Nicotinamidase"/>
</dbReference>
<feature type="domain" description="Isochorismatase-like" evidence="8">
    <location>
        <begin position="3"/>
        <end position="183"/>
    </location>
</feature>
<reference evidence="9" key="1">
    <citation type="submission" date="2022-08" db="EMBL/GenBank/DDBJ databases">
        <title>Whole genome sequencing of non-tuberculosis mycobacteria type-strains.</title>
        <authorList>
            <person name="Igarashi Y."/>
            <person name="Osugi A."/>
            <person name="Mitarai S."/>
        </authorList>
    </citation>
    <scope>NUCLEOTIDE SEQUENCE</scope>
    <source>
        <strain evidence="9">DSM 45127</strain>
    </source>
</reference>
<gene>
    <name evidence="9" type="ORF">MKK62_13080</name>
</gene>
<evidence type="ECO:0000313" key="9">
    <source>
        <dbReference type="EMBL" id="UMB67468.1"/>
    </source>
</evidence>
<evidence type="ECO:0000256" key="5">
    <source>
        <dbReference type="ARBA" id="ARBA00037900"/>
    </source>
</evidence>
<comment type="similarity">
    <text evidence="1">Belongs to the isochorismatase family.</text>
</comment>
<evidence type="ECO:0000256" key="6">
    <source>
        <dbReference type="ARBA" id="ARBA00039017"/>
    </source>
</evidence>
<dbReference type="InterPro" id="IPR036380">
    <property type="entry name" value="Isochorismatase-like_sf"/>
</dbReference>
<evidence type="ECO:0000256" key="7">
    <source>
        <dbReference type="ARBA" id="ARBA00043224"/>
    </source>
</evidence>
<dbReference type="SUPFAM" id="SSF52499">
    <property type="entry name" value="Isochorismatase-like hydrolases"/>
    <property type="match status" value="1"/>
</dbReference>
<keyword evidence="10" id="KW-1185">Reference proteome</keyword>
<proteinExistence type="inferred from homology"/>
<evidence type="ECO:0000256" key="2">
    <source>
        <dbReference type="ARBA" id="ARBA00022642"/>
    </source>
</evidence>
<comment type="pathway">
    <text evidence="5">Cofactor biosynthesis; nicotinate biosynthesis; nicotinate from nicotinamide: step 1/1.</text>
</comment>
<dbReference type="EC" id="3.5.1.19" evidence="6"/>
<dbReference type="InterPro" id="IPR000868">
    <property type="entry name" value="Isochorismatase-like_dom"/>
</dbReference>
<protein>
    <recommendedName>
        <fullName evidence="6">nicotinamidase</fullName>
        <ecNumber evidence="6">3.5.1.19</ecNumber>
    </recommendedName>
    <alternativeName>
        <fullName evidence="7">Nicotinamide deamidase</fullName>
    </alternativeName>
</protein>
<evidence type="ECO:0000313" key="10">
    <source>
        <dbReference type="Proteomes" id="UP001055336"/>
    </source>
</evidence>
<evidence type="ECO:0000256" key="1">
    <source>
        <dbReference type="ARBA" id="ARBA00006336"/>
    </source>
</evidence>
<dbReference type="Pfam" id="PF00857">
    <property type="entry name" value="Isochorismatase"/>
    <property type="match status" value="1"/>
</dbReference>
<dbReference type="PANTHER" id="PTHR11080:SF2">
    <property type="entry name" value="LD05707P"/>
    <property type="match status" value="1"/>
</dbReference>
<evidence type="ECO:0000259" key="8">
    <source>
        <dbReference type="Pfam" id="PF00857"/>
    </source>
</evidence>
<dbReference type="RefSeq" id="WP_240257930.1">
    <property type="nucleotide sequence ID" value="NZ_CP092488.2"/>
</dbReference>
<dbReference type="Proteomes" id="UP001055336">
    <property type="component" value="Chromosome"/>
</dbReference>
<dbReference type="PANTHER" id="PTHR11080">
    <property type="entry name" value="PYRAZINAMIDASE/NICOTINAMIDASE"/>
    <property type="match status" value="1"/>
</dbReference>
<dbReference type="Gene3D" id="3.40.50.850">
    <property type="entry name" value="Isochorismatase-like"/>
    <property type="match status" value="1"/>
</dbReference>